<evidence type="ECO:0000256" key="1">
    <source>
        <dbReference type="ARBA" id="ARBA00022737"/>
    </source>
</evidence>
<dbReference type="PANTHER" id="PTHR23084">
    <property type="entry name" value="PHOSPHATIDYLINOSITOL-4-PHOSPHATE 5-KINASE RELATED"/>
    <property type="match status" value="1"/>
</dbReference>
<evidence type="ECO:0000313" key="3">
    <source>
        <dbReference type="Proteomes" id="UP000785679"/>
    </source>
</evidence>
<protein>
    <submittedName>
        <fullName evidence="2">Uncharacterized protein</fullName>
    </submittedName>
</protein>
<dbReference type="PANTHER" id="PTHR23084:SF263">
    <property type="entry name" value="MORN REPEAT-CONTAINING PROTEIN 1"/>
    <property type="match status" value="1"/>
</dbReference>
<dbReference type="AlphaFoldDB" id="A0A8J8T7E0"/>
<dbReference type="OrthoDB" id="203073at2759"/>
<dbReference type="Pfam" id="PF02493">
    <property type="entry name" value="MORN"/>
    <property type="match status" value="3"/>
</dbReference>
<organism evidence="2 3">
    <name type="scientific">Halteria grandinella</name>
    <dbReference type="NCBI Taxonomy" id="5974"/>
    <lineage>
        <taxon>Eukaryota</taxon>
        <taxon>Sar</taxon>
        <taxon>Alveolata</taxon>
        <taxon>Ciliophora</taxon>
        <taxon>Intramacronucleata</taxon>
        <taxon>Spirotrichea</taxon>
        <taxon>Stichotrichia</taxon>
        <taxon>Sporadotrichida</taxon>
        <taxon>Halteriidae</taxon>
        <taxon>Halteria</taxon>
    </lineage>
</organism>
<evidence type="ECO:0000313" key="2">
    <source>
        <dbReference type="EMBL" id="TNV84216.1"/>
    </source>
</evidence>
<dbReference type="Proteomes" id="UP000785679">
    <property type="component" value="Unassembled WGS sequence"/>
</dbReference>
<gene>
    <name evidence="2" type="ORF">FGO68_gene9538</name>
</gene>
<sequence length="253" mass="30077">MPIMIPRLQASENITKPWKFQESDFLQFLMMIRDIGHSKLIEVALNSGLSIQELNNKAKNRNLISFLRFEGVTNRYRGKDTIYRDLLPGLYFGQHLNGMRDGYGLLYCSNVDGVQNIYEYFWERGQPKYGKVTWIDKNQWWVYEGPLDKEYLPYGRGSLKSEDGKDYDGEWLRWQYHGLGKFKYKDGQIYEGRWENHNKHGFGKWTFSNGKYQIGNWINDKSVGTYKFFSNFNKQLENQIYKDDALVFRKEVT</sequence>
<dbReference type="SMART" id="SM00698">
    <property type="entry name" value="MORN"/>
    <property type="match status" value="3"/>
</dbReference>
<keyword evidence="1" id="KW-0677">Repeat</keyword>
<dbReference type="InterPro" id="IPR003409">
    <property type="entry name" value="MORN"/>
</dbReference>
<dbReference type="SUPFAM" id="SSF82185">
    <property type="entry name" value="Histone H3 K4-specific methyltransferase SET7/9 N-terminal domain"/>
    <property type="match status" value="1"/>
</dbReference>
<dbReference type="Gene3D" id="2.20.110.10">
    <property type="entry name" value="Histone H3 K4-specific methyltransferase SET7/9 N-terminal domain"/>
    <property type="match status" value="1"/>
</dbReference>
<dbReference type="EMBL" id="RRYP01003023">
    <property type="protein sequence ID" value="TNV84216.1"/>
    <property type="molecule type" value="Genomic_DNA"/>
</dbReference>
<keyword evidence="3" id="KW-1185">Reference proteome</keyword>
<comment type="caution">
    <text evidence="2">The sequence shown here is derived from an EMBL/GenBank/DDBJ whole genome shotgun (WGS) entry which is preliminary data.</text>
</comment>
<reference evidence="2" key="1">
    <citation type="submission" date="2019-06" db="EMBL/GenBank/DDBJ databases">
        <authorList>
            <person name="Zheng W."/>
        </authorList>
    </citation>
    <scope>NUCLEOTIDE SEQUENCE</scope>
    <source>
        <strain evidence="2">QDHG01</strain>
    </source>
</reference>
<name>A0A8J8T7E0_HALGN</name>
<proteinExistence type="predicted"/>
<accession>A0A8J8T7E0</accession>